<dbReference type="InterPro" id="IPR051645">
    <property type="entry name" value="PER33/POM33_regulator"/>
</dbReference>
<dbReference type="PANTHER" id="PTHR12703:SF4">
    <property type="entry name" value="TRANSMEMBRANE PROTEIN 33"/>
    <property type="match status" value="1"/>
</dbReference>
<dbReference type="GO" id="GO:0071786">
    <property type="term" value="P:endoplasmic reticulum tubular network organization"/>
    <property type="evidence" value="ECO:0007669"/>
    <property type="project" value="TreeGrafter"/>
</dbReference>
<keyword evidence="8" id="KW-1185">Reference proteome</keyword>
<feature type="transmembrane region" description="Helical" evidence="6">
    <location>
        <begin position="7"/>
        <end position="24"/>
    </location>
</feature>
<dbReference type="GO" id="GO:0005783">
    <property type="term" value="C:endoplasmic reticulum"/>
    <property type="evidence" value="ECO:0007669"/>
    <property type="project" value="TreeGrafter"/>
</dbReference>
<keyword evidence="5 6" id="KW-0472">Membrane</keyword>
<evidence type="ECO:0000256" key="5">
    <source>
        <dbReference type="ARBA" id="ARBA00023136"/>
    </source>
</evidence>
<accession>A0A0C2Z5C9</accession>
<evidence type="ECO:0000313" key="8">
    <source>
        <dbReference type="Proteomes" id="UP000053424"/>
    </source>
</evidence>
<organism evidence="7 8">
    <name type="scientific">Hebeloma cylindrosporum</name>
    <dbReference type="NCBI Taxonomy" id="76867"/>
    <lineage>
        <taxon>Eukaryota</taxon>
        <taxon>Fungi</taxon>
        <taxon>Dikarya</taxon>
        <taxon>Basidiomycota</taxon>
        <taxon>Agaricomycotina</taxon>
        <taxon>Agaricomycetes</taxon>
        <taxon>Agaricomycetidae</taxon>
        <taxon>Agaricales</taxon>
        <taxon>Agaricineae</taxon>
        <taxon>Hymenogastraceae</taxon>
        <taxon>Hebeloma</taxon>
    </lineage>
</organism>
<dbReference type="GO" id="GO:0016020">
    <property type="term" value="C:membrane"/>
    <property type="evidence" value="ECO:0007669"/>
    <property type="project" value="UniProtKB-SubCell"/>
</dbReference>
<dbReference type="STRING" id="686832.A0A0C2Z5C9"/>
<keyword evidence="3 6" id="KW-0812">Transmembrane</keyword>
<comment type="similarity">
    <text evidence="2">Belongs to the PER33/POM33 family.</text>
</comment>
<gene>
    <name evidence="7" type="ORF">M413DRAFT_440141</name>
</gene>
<keyword evidence="4 6" id="KW-1133">Transmembrane helix</keyword>
<comment type="subcellular location">
    <subcellularLocation>
        <location evidence="1">Membrane</location>
        <topology evidence="1">Multi-pass membrane protein</topology>
    </subcellularLocation>
</comment>
<dbReference type="GO" id="GO:0061024">
    <property type="term" value="P:membrane organization"/>
    <property type="evidence" value="ECO:0007669"/>
    <property type="project" value="TreeGrafter"/>
</dbReference>
<sequence>MATPQHYIWASGHFLLLLCSLRYVASTLLMRAASAWWYKASFIGALVSYAIVCLKSLGIPQPNLAFIKRALIDENVQYFLLAFFWFTSTPITIALFPYMIFSLFHALTFVRTNMFEKPPPNAPPHPVAKRLQTWVKANYDSAMRIVAYTEIIIFARVLLGAITFQNSLLAPIIFVHFLRMRYFQSAFTREAIADWGGKADAYIRRPGNPPALVSAWDQGQGLMKRWAGVVLTPNAAPPAGGRR</sequence>
<dbReference type="Proteomes" id="UP000053424">
    <property type="component" value="Unassembled WGS sequence"/>
</dbReference>
<dbReference type="PANTHER" id="PTHR12703">
    <property type="entry name" value="TRANSMEMBRANE PROTEIN 33"/>
    <property type="match status" value="1"/>
</dbReference>
<evidence type="ECO:0000256" key="6">
    <source>
        <dbReference type="SAM" id="Phobius"/>
    </source>
</evidence>
<dbReference type="AlphaFoldDB" id="A0A0C2Z5C9"/>
<feature type="transmembrane region" description="Helical" evidence="6">
    <location>
        <begin position="151"/>
        <end position="178"/>
    </location>
</feature>
<dbReference type="Pfam" id="PF03661">
    <property type="entry name" value="TMEM33_Pom33"/>
    <property type="match status" value="1"/>
</dbReference>
<dbReference type="HOGENOM" id="CLU_065417_0_0_1"/>
<proteinExistence type="inferred from homology"/>
<evidence type="ECO:0000313" key="7">
    <source>
        <dbReference type="EMBL" id="KIM48417.1"/>
    </source>
</evidence>
<feature type="transmembrane region" description="Helical" evidence="6">
    <location>
        <begin position="78"/>
        <end position="101"/>
    </location>
</feature>
<dbReference type="InterPro" id="IPR005344">
    <property type="entry name" value="TMEM33/Pom33"/>
</dbReference>
<evidence type="ECO:0000256" key="2">
    <source>
        <dbReference type="ARBA" id="ARBA00007322"/>
    </source>
</evidence>
<feature type="transmembrane region" description="Helical" evidence="6">
    <location>
        <begin position="36"/>
        <end position="57"/>
    </location>
</feature>
<evidence type="ECO:0000256" key="4">
    <source>
        <dbReference type="ARBA" id="ARBA00022989"/>
    </source>
</evidence>
<evidence type="ECO:0000256" key="1">
    <source>
        <dbReference type="ARBA" id="ARBA00004141"/>
    </source>
</evidence>
<reference evidence="8" key="2">
    <citation type="submission" date="2015-01" db="EMBL/GenBank/DDBJ databases">
        <title>Evolutionary Origins and Diversification of the Mycorrhizal Mutualists.</title>
        <authorList>
            <consortium name="DOE Joint Genome Institute"/>
            <consortium name="Mycorrhizal Genomics Consortium"/>
            <person name="Kohler A."/>
            <person name="Kuo A."/>
            <person name="Nagy L.G."/>
            <person name="Floudas D."/>
            <person name="Copeland A."/>
            <person name="Barry K.W."/>
            <person name="Cichocki N."/>
            <person name="Veneault-Fourrey C."/>
            <person name="LaButti K."/>
            <person name="Lindquist E.A."/>
            <person name="Lipzen A."/>
            <person name="Lundell T."/>
            <person name="Morin E."/>
            <person name="Murat C."/>
            <person name="Riley R."/>
            <person name="Ohm R."/>
            <person name="Sun H."/>
            <person name="Tunlid A."/>
            <person name="Henrissat B."/>
            <person name="Grigoriev I.V."/>
            <person name="Hibbett D.S."/>
            <person name="Martin F."/>
        </authorList>
    </citation>
    <scope>NUCLEOTIDE SEQUENCE [LARGE SCALE GENOMIC DNA]</scope>
    <source>
        <strain evidence="8">h7</strain>
    </source>
</reference>
<dbReference type="OrthoDB" id="5581259at2759"/>
<name>A0A0C2Z5C9_HEBCY</name>
<protein>
    <submittedName>
        <fullName evidence="7">Uncharacterized protein</fullName>
    </submittedName>
</protein>
<reference evidence="7 8" key="1">
    <citation type="submission" date="2014-04" db="EMBL/GenBank/DDBJ databases">
        <authorList>
            <consortium name="DOE Joint Genome Institute"/>
            <person name="Kuo A."/>
            <person name="Gay G."/>
            <person name="Dore J."/>
            <person name="Kohler A."/>
            <person name="Nagy L.G."/>
            <person name="Floudas D."/>
            <person name="Copeland A."/>
            <person name="Barry K.W."/>
            <person name="Cichocki N."/>
            <person name="Veneault-Fourrey C."/>
            <person name="LaButti K."/>
            <person name="Lindquist E.A."/>
            <person name="Lipzen A."/>
            <person name="Lundell T."/>
            <person name="Morin E."/>
            <person name="Murat C."/>
            <person name="Sun H."/>
            <person name="Tunlid A."/>
            <person name="Henrissat B."/>
            <person name="Grigoriev I.V."/>
            <person name="Hibbett D.S."/>
            <person name="Martin F."/>
            <person name="Nordberg H.P."/>
            <person name="Cantor M.N."/>
            <person name="Hua S.X."/>
        </authorList>
    </citation>
    <scope>NUCLEOTIDE SEQUENCE [LARGE SCALE GENOMIC DNA]</scope>
    <source>
        <strain evidence="8">h7</strain>
    </source>
</reference>
<evidence type="ECO:0000256" key="3">
    <source>
        <dbReference type="ARBA" id="ARBA00022692"/>
    </source>
</evidence>
<dbReference type="EMBL" id="KN831769">
    <property type="protein sequence ID" value="KIM48417.1"/>
    <property type="molecule type" value="Genomic_DNA"/>
</dbReference>